<name>A0AAE6Q943_EHRRU</name>
<sequence length="672" mass="76247">MISNFISFLYRQLESNRNTLVLWIPVLQGVGIIIYFSLAKEPQIYIVVSIIFVLLISLVSIVFKKSHFLFLPIFYVLLGFITVYIKAHCFSYNVLSTKIYGKDIVGIVKEISSKQSHKKVVICNVENIKYHIKCIRLISRTQWDSNIEVGDRVLFSAVIYPPQTAVSPFSYDFSRISYFKKINGVGFTVSDVELFEKRKNKNILEYVELIRLRIYDLLLKNLTGESANIVSALLIGKKDGISNDVMDNIRNAGIAHLFAISGLHLSFIAGLFFSLSRNLLVLSRSIAESYDIKKISAVIAIVVSLIYLLIAGMPVSAQRAFIMTSYVFVSILIDRRHNNFRSITLAAFVILLFYPEAVLNPSFQMSFAAVLALIASCDIFTKLIVMGSVFQYFSSIVFSSFIAGLATLPYVIYHFNSFSVVGIFANVLAIPITTFFIIPLSLLYVVLSLFGLESYVSYILESPIKLLLYISNCASKMNSLILSFHAFSPASILVITLGFLFLCLWHGNVRFLGFIVIGCGFFLGFQYVTPDILVNVNNIVVKESDRQLYLVNKKAHVTSFINLVWAKQNGQQKLLKHNLQGNQWLFCESNKKGCIYNNRKGKVLIAYKPEYVIQNCLDVDLVIQFGKFIYPQVCNTRHLSYNDIISYGPYFISVVHGRIRIDKLDRNRIWNT</sequence>
<keyword evidence="5 6" id="KW-0472">Membrane</keyword>
<evidence type="ECO:0000256" key="6">
    <source>
        <dbReference type="SAM" id="Phobius"/>
    </source>
</evidence>
<evidence type="ECO:0000256" key="2">
    <source>
        <dbReference type="ARBA" id="ARBA00022475"/>
    </source>
</evidence>
<dbReference type="NCBIfam" id="TIGR00360">
    <property type="entry name" value="ComEC_N-term"/>
    <property type="match status" value="1"/>
</dbReference>
<feature type="transmembrane region" description="Helical" evidence="6">
    <location>
        <begin position="68"/>
        <end position="85"/>
    </location>
</feature>
<evidence type="ECO:0000259" key="8">
    <source>
        <dbReference type="Pfam" id="PF13567"/>
    </source>
</evidence>
<feature type="transmembrane region" description="Helical" evidence="6">
    <location>
        <begin position="20"/>
        <end position="38"/>
    </location>
</feature>
<feature type="transmembrane region" description="Helical" evidence="6">
    <location>
        <begin position="392"/>
        <end position="412"/>
    </location>
</feature>
<feature type="domain" description="DUF4131" evidence="8">
    <location>
        <begin position="45"/>
        <end position="189"/>
    </location>
</feature>
<organism evidence="9 10">
    <name type="scientific">Ehrlichia ruminantium</name>
    <name type="common">heartwater rickettsia</name>
    <name type="synonym">Cowdria ruminantium</name>
    <dbReference type="NCBI Taxonomy" id="779"/>
    <lineage>
        <taxon>Bacteria</taxon>
        <taxon>Pseudomonadati</taxon>
        <taxon>Pseudomonadota</taxon>
        <taxon>Alphaproteobacteria</taxon>
        <taxon>Rickettsiales</taxon>
        <taxon>Anaplasmataceae</taxon>
        <taxon>Ehrlichia</taxon>
    </lineage>
</organism>
<dbReference type="PANTHER" id="PTHR30619">
    <property type="entry name" value="DNA INTERNALIZATION/COMPETENCE PROTEIN COMEC/REC2"/>
    <property type="match status" value="1"/>
</dbReference>
<feature type="transmembrane region" description="Helical" evidence="6">
    <location>
        <begin position="365"/>
        <end position="385"/>
    </location>
</feature>
<feature type="domain" description="ComEC/Rec2-related protein" evidence="7">
    <location>
        <begin position="233"/>
        <end position="506"/>
    </location>
</feature>
<evidence type="ECO:0000256" key="3">
    <source>
        <dbReference type="ARBA" id="ARBA00022692"/>
    </source>
</evidence>
<keyword evidence="3 6" id="KW-0812">Transmembrane</keyword>
<feature type="transmembrane region" description="Helical" evidence="6">
    <location>
        <begin position="295"/>
        <end position="311"/>
    </location>
</feature>
<dbReference type="AlphaFoldDB" id="A0AAE6Q943"/>
<dbReference type="InterPro" id="IPR004477">
    <property type="entry name" value="ComEC_N"/>
</dbReference>
<dbReference type="InterPro" id="IPR025405">
    <property type="entry name" value="DUF4131"/>
</dbReference>
<evidence type="ECO:0000256" key="5">
    <source>
        <dbReference type="ARBA" id="ARBA00023136"/>
    </source>
</evidence>
<comment type="subcellular location">
    <subcellularLocation>
        <location evidence="1">Cell membrane</location>
        <topology evidence="1">Multi-pass membrane protein</topology>
    </subcellularLocation>
</comment>
<dbReference type="EMBL" id="CP033455">
    <property type="protein sequence ID" value="QGR03564.1"/>
    <property type="molecule type" value="Genomic_DNA"/>
</dbReference>
<dbReference type="PANTHER" id="PTHR30619:SF1">
    <property type="entry name" value="RECOMBINATION PROTEIN 2"/>
    <property type="match status" value="1"/>
</dbReference>
<evidence type="ECO:0000313" key="10">
    <source>
        <dbReference type="Proteomes" id="UP000422822"/>
    </source>
</evidence>
<keyword evidence="2" id="KW-1003">Cell membrane</keyword>
<dbReference type="Pfam" id="PF13567">
    <property type="entry name" value="DUF4131"/>
    <property type="match status" value="1"/>
</dbReference>
<dbReference type="InterPro" id="IPR052159">
    <property type="entry name" value="Competence_DNA_uptake"/>
</dbReference>
<evidence type="ECO:0000256" key="4">
    <source>
        <dbReference type="ARBA" id="ARBA00022989"/>
    </source>
</evidence>
<evidence type="ECO:0000256" key="1">
    <source>
        <dbReference type="ARBA" id="ARBA00004651"/>
    </source>
</evidence>
<dbReference type="GO" id="GO:0005886">
    <property type="term" value="C:plasma membrane"/>
    <property type="evidence" value="ECO:0007669"/>
    <property type="project" value="UniProtKB-SubCell"/>
</dbReference>
<reference evidence="9 10" key="1">
    <citation type="submission" date="2018-10" db="EMBL/GenBank/DDBJ databases">
        <title>Propagation and draft genome sequences of three atypical Erhlichia ruminantium isolates.</title>
        <authorList>
            <person name="Liebenberg J."/>
            <person name="Steyn H."/>
            <person name="Josemans A."/>
            <person name="Zweygarth E."/>
        </authorList>
    </citation>
    <scope>NUCLEOTIDE SEQUENCE [LARGE SCALE GENOMIC DNA]</scope>
    <source>
        <strain evidence="9 10">Omatjenne</strain>
    </source>
</reference>
<feature type="transmembrane region" description="Helical" evidence="6">
    <location>
        <begin position="511"/>
        <end position="528"/>
    </location>
</feature>
<evidence type="ECO:0000259" key="7">
    <source>
        <dbReference type="Pfam" id="PF03772"/>
    </source>
</evidence>
<dbReference type="RefSeq" id="WP_158406751.1">
    <property type="nucleotide sequence ID" value="NZ_CP033454.1"/>
</dbReference>
<keyword evidence="10" id="KW-1185">Reference proteome</keyword>
<keyword evidence="4 6" id="KW-1133">Transmembrane helix</keyword>
<dbReference type="Pfam" id="PF03772">
    <property type="entry name" value="Competence"/>
    <property type="match status" value="1"/>
</dbReference>
<dbReference type="Proteomes" id="UP000422822">
    <property type="component" value="Chromosome"/>
</dbReference>
<feature type="transmembrane region" description="Helical" evidence="6">
    <location>
        <begin position="480"/>
        <end position="504"/>
    </location>
</feature>
<feature type="transmembrane region" description="Helical" evidence="6">
    <location>
        <begin position="254"/>
        <end position="275"/>
    </location>
</feature>
<feature type="transmembrane region" description="Helical" evidence="6">
    <location>
        <begin position="44"/>
        <end position="63"/>
    </location>
</feature>
<proteinExistence type="predicted"/>
<feature type="transmembrane region" description="Helical" evidence="6">
    <location>
        <begin position="340"/>
        <end position="359"/>
    </location>
</feature>
<gene>
    <name evidence="9" type="ORF">EDL80_03240</name>
</gene>
<evidence type="ECO:0000313" key="9">
    <source>
        <dbReference type="EMBL" id="QGR03564.1"/>
    </source>
</evidence>
<accession>A0AAE6Q943</accession>
<protein>
    <submittedName>
        <fullName evidence="9">ComEC family competence protein</fullName>
    </submittedName>
</protein>